<dbReference type="Proteomes" id="UP001314229">
    <property type="component" value="Unassembled WGS sequence"/>
</dbReference>
<dbReference type="AlphaFoldDB" id="A0AAV1PGK8"/>
<protein>
    <submittedName>
        <fullName evidence="2">Uncharacterized protein</fullName>
    </submittedName>
</protein>
<evidence type="ECO:0000313" key="3">
    <source>
        <dbReference type="Proteomes" id="UP001314229"/>
    </source>
</evidence>
<organism evidence="2 3">
    <name type="scientific">Scomber scombrus</name>
    <name type="common">Atlantic mackerel</name>
    <name type="synonym">Scomber vernalis</name>
    <dbReference type="NCBI Taxonomy" id="13677"/>
    <lineage>
        <taxon>Eukaryota</taxon>
        <taxon>Metazoa</taxon>
        <taxon>Chordata</taxon>
        <taxon>Craniata</taxon>
        <taxon>Vertebrata</taxon>
        <taxon>Euteleostomi</taxon>
        <taxon>Actinopterygii</taxon>
        <taxon>Neopterygii</taxon>
        <taxon>Teleostei</taxon>
        <taxon>Neoteleostei</taxon>
        <taxon>Acanthomorphata</taxon>
        <taxon>Pelagiaria</taxon>
        <taxon>Scombriformes</taxon>
        <taxon>Scombridae</taxon>
        <taxon>Scomber</taxon>
    </lineage>
</organism>
<reference evidence="2 3" key="1">
    <citation type="submission" date="2024-01" db="EMBL/GenBank/DDBJ databases">
        <authorList>
            <person name="Alioto T."/>
            <person name="Alioto T."/>
            <person name="Gomez Garrido J."/>
        </authorList>
    </citation>
    <scope>NUCLEOTIDE SEQUENCE [LARGE SCALE GENOMIC DNA]</scope>
</reference>
<name>A0AAV1PGK8_SCOSC</name>
<feature type="compositionally biased region" description="Basic and acidic residues" evidence="1">
    <location>
        <begin position="73"/>
        <end position="84"/>
    </location>
</feature>
<accession>A0AAV1PGK8</accession>
<feature type="region of interest" description="Disordered" evidence="1">
    <location>
        <begin position="63"/>
        <end position="84"/>
    </location>
</feature>
<dbReference type="EMBL" id="CAWUFR010000164">
    <property type="protein sequence ID" value="CAK6970753.1"/>
    <property type="molecule type" value="Genomic_DNA"/>
</dbReference>
<sequence length="84" mass="9809">MELFLLASVSQLISKGLWLPVHLRPQRRLKRPCQWTIHTSSKRLNPCLCPMLISAMDRERRAKNTVWSSGRSQGEETHKRRADI</sequence>
<evidence type="ECO:0000256" key="1">
    <source>
        <dbReference type="SAM" id="MobiDB-lite"/>
    </source>
</evidence>
<proteinExistence type="predicted"/>
<gene>
    <name evidence="2" type="ORF">FSCOSCO3_A033844</name>
</gene>
<evidence type="ECO:0000313" key="2">
    <source>
        <dbReference type="EMBL" id="CAK6970753.1"/>
    </source>
</evidence>
<comment type="caution">
    <text evidence="2">The sequence shown here is derived from an EMBL/GenBank/DDBJ whole genome shotgun (WGS) entry which is preliminary data.</text>
</comment>
<keyword evidence="3" id="KW-1185">Reference proteome</keyword>